<keyword evidence="8 9" id="KW-0998">Cell outer membrane</keyword>
<evidence type="ECO:0000256" key="7">
    <source>
        <dbReference type="ARBA" id="ARBA00023136"/>
    </source>
</evidence>
<dbReference type="PROSITE" id="PS01151">
    <property type="entry name" value="FIMBRIAL_USHER"/>
    <property type="match status" value="1"/>
</dbReference>
<dbReference type="PANTHER" id="PTHR30451:SF20">
    <property type="entry name" value="FIMBRIAE USHER"/>
    <property type="match status" value="1"/>
</dbReference>
<sequence>MNRLPTTTPLRPHRLAAALLVALLPAAAMAAPSLEFNTDLLYGDIDVSRFEREGHLPGIYTVDVRVNGTIVGKHDVEVRAVDGVDRLCLSSELFEMMGLHTSKIDDLRGKAEHADLLPLPEGVTCEDIARFVPSSTMNLDTAQQMLDVSVPHAYVARNSGWVDPSRWDSGINAMLLNYSVSHSMAEYGGVRSSYTGGSIDAGVNLGAWRLRHSGYFSKSSGSKASYDAGTTYAQREIRRFNAQLTLGEASTEGDLFTGFGYTGANMRTDPRMLPDTARNYAPIIRGVAQTHARVTIRQRDHVIYETTVAPGPFEIDDLRNAAGGGDLDVVVTEADGRVESFTVPYAAVPGLLREGQNRFSVTAGQLRDERTDAPTFVQATLRRGVSNGFTGYAGVLLGEGYGAMVLGGAVNTRIGAFSGDVTFSDTRFSSDVEGFGRRMQGQSYRLAYSRRLSDATSLNLAAYRYSTDGYLDFSDAARLQSALAAGETSQGISRQRSRLDLTLSHRFGQGSLYMQGSTADYWNTDQRSTNFSVGYSGRLGPASYNINARRTLTSSLSGGPTKASDSANLSIYLPLGRAPSAPRASTSVSTSAAGTSFQANLDGQFGARQQGSYNLSYGQSAHARDMGASVGYMGSSATVGASWNRSAGGQTVGVSASGSMVVHGEGVALSQRTGDTVGLLHVPGAANAAVGHGLGLRTNSKGYAVVPYLSAYQHNEVSVDPKGLPMDVELKSGSTTAVPTAGAVVKMVIPTSVGRSALIEALDGQGQVLPFGLDVYDEHGQVVGIVGQGSRLWVRGINEKGLLRVDHRAGGQRGCTIAYDLAAAGDAPIHTSICTPASATVADTTANDSGYDVAHRSPN</sequence>
<dbReference type="InterPro" id="IPR037224">
    <property type="entry name" value="PapC_N_sf"/>
</dbReference>
<comment type="subcellular location">
    <subcellularLocation>
        <location evidence="1 9">Cell outer membrane</location>
        <topology evidence="1 9">Multi-pass membrane protein</topology>
    </subcellularLocation>
</comment>
<evidence type="ECO:0000256" key="2">
    <source>
        <dbReference type="ARBA" id="ARBA00008064"/>
    </source>
</evidence>
<feature type="chain" id="PRO_5047519646" evidence="10">
    <location>
        <begin position="31"/>
        <end position="859"/>
    </location>
</feature>
<dbReference type="Gene3D" id="2.60.40.3110">
    <property type="match status" value="1"/>
</dbReference>
<protein>
    <submittedName>
        <fullName evidence="13">Fimbrial biogenesis outer membrane usher protein CupB3</fullName>
    </submittedName>
</protein>
<keyword evidence="5 9" id="KW-0812">Transmembrane</keyword>
<proteinExistence type="inferred from homology"/>
<dbReference type="RefSeq" id="WP_338167855.1">
    <property type="nucleotide sequence ID" value="NZ_BTRJ01000026.1"/>
</dbReference>
<dbReference type="Gene3D" id="3.10.20.410">
    <property type="match status" value="1"/>
</dbReference>
<accession>A0ABQ6QE57</accession>
<dbReference type="SUPFAM" id="SSF141729">
    <property type="entry name" value="FimD N-terminal domain-like"/>
    <property type="match status" value="1"/>
</dbReference>
<dbReference type="Pfam" id="PF13953">
    <property type="entry name" value="PapC_C"/>
    <property type="match status" value="1"/>
</dbReference>
<dbReference type="Gene3D" id="2.60.40.2070">
    <property type="match status" value="1"/>
</dbReference>
<keyword evidence="7 9" id="KW-0472">Membrane</keyword>
<keyword evidence="4" id="KW-1134">Transmembrane beta strand</keyword>
<keyword evidence="14" id="KW-1185">Reference proteome</keyword>
<dbReference type="InterPro" id="IPR042186">
    <property type="entry name" value="FimD_plug_dom"/>
</dbReference>
<dbReference type="EMBL" id="BTRJ01000026">
    <property type="protein sequence ID" value="GMR28325.1"/>
    <property type="molecule type" value="Genomic_DNA"/>
</dbReference>
<evidence type="ECO:0000313" key="14">
    <source>
        <dbReference type="Proteomes" id="UP001306668"/>
    </source>
</evidence>
<comment type="similarity">
    <text evidence="2 9">Belongs to the fimbrial export usher family.</text>
</comment>
<dbReference type="Gene3D" id="2.60.40.2610">
    <property type="entry name" value="Outer membrane usher protein FimD, plug domain"/>
    <property type="match status" value="1"/>
</dbReference>
<evidence type="ECO:0000259" key="11">
    <source>
        <dbReference type="Pfam" id="PF13953"/>
    </source>
</evidence>
<evidence type="ECO:0000259" key="12">
    <source>
        <dbReference type="Pfam" id="PF13954"/>
    </source>
</evidence>
<comment type="caution">
    <text evidence="13">The sequence shown here is derived from an EMBL/GenBank/DDBJ whole genome shotgun (WGS) entry which is preliminary data.</text>
</comment>
<dbReference type="PANTHER" id="PTHR30451">
    <property type="entry name" value="OUTER MEMBRANE USHER PROTEIN"/>
    <property type="match status" value="1"/>
</dbReference>
<name>A0ABQ6QE57_9GAMM</name>
<dbReference type="InterPro" id="IPR025885">
    <property type="entry name" value="PapC_N"/>
</dbReference>
<dbReference type="InterPro" id="IPR043142">
    <property type="entry name" value="PapC-like_C_sf"/>
</dbReference>
<keyword evidence="9" id="KW-1029">Fimbrium biogenesis</keyword>
<dbReference type="Pfam" id="PF00577">
    <property type="entry name" value="Usher"/>
    <property type="match status" value="1"/>
</dbReference>
<feature type="domain" description="PapC N-terminal" evidence="12">
    <location>
        <begin position="35"/>
        <end position="181"/>
    </location>
</feature>
<evidence type="ECO:0000256" key="3">
    <source>
        <dbReference type="ARBA" id="ARBA00022448"/>
    </source>
</evidence>
<dbReference type="InterPro" id="IPR025949">
    <property type="entry name" value="PapC-like_C"/>
</dbReference>
<dbReference type="InterPro" id="IPR000015">
    <property type="entry name" value="Fimb_usher"/>
</dbReference>
<keyword evidence="3 9" id="KW-0813">Transport</keyword>
<evidence type="ECO:0000256" key="6">
    <source>
        <dbReference type="ARBA" id="ARBA00022729"/>
    </source>
</evidence>
<gene>
    <name evidence="13" type="primary">cupB3_1</name>
    <name evidence="13" type="ORF">STENOSP10_25450</name>
</gene>
<evidence type="ECO:0000256" key="10">
    <source>
        <dbReference type="SAM" id="SignalP"/>
    </source>
</evidence>
<feature type="signal peptide" evidence="10">
    <location>
        <begin position="1"/>
        <end position="30"/>
    </location>
</feature>
<evidence type="ECO:0000256" key="8">
    <source>
        <dbReference type="ARBA" id="ARBA00023237"/>
    </source>
</evidence>
<evidence type="ECO:0000256" key="4">
    <source>
        <dbReference type="ARBA" id="ARBA00022452"/>
    </source>
</evidence>
<dbReference type="Pfam" id="PF13954">
    <property type="entry name" value="PapC_N"/>
    <property type="match status" value="1"/>
</dbReference>
<evidence type="ECO:0000256" key="1">
    <source>
        <dbReference type="ARBA" id="ARBA00004571"/>
    </source>
</evidence>
<dbReference type="InterPro" id="IPR018030">
    <property type="entry name" value="Fimbrial_membr_usher_CS"/>
</dbReference>
<evidence type="ECO:0000256" key="9">
    <source>
        <dbReference type="RuleBase" id="RU003884"/>
    </source>
</evidence>
<organism evidence="13 14">
    <name type="scientific">Stenotrophomonas sepilia</name>
    <dbReference type="NCBI Taxonomy" id="2860290"/>
    <lineage>
        <taxon>Bacteria</taxon>
        <taxon>Pseudomonadati</taxon>
        <taxon>Pseudomonadota</taxon>
        <taxon>Gammaproteobacteria</taxon>
        <taxon>Lysobacterales</taxon>
        <taxon>Lysobacteraceae</taxon>
        <taxon>Stenotrophomonas</taxon>
        <taxon>Stenotrophomonas maltophilia group</taxon>
    </lineage>
</organism>
<keyword evidence="6 10" id="KW-0732">Signal</keyword>
<feature type="domain" description="PapC-like C-terminal" evidence="11">
    <location>
        <begin position="759"/>
        <end position="821"/>
    </location>
</feature>
<dbReference type="Proteomes" id="UP001306668">
    <property type="component" value="Unassembled WGS sequence"/>
</dbReference>
<evidence type="ECO:0000313" key="13">
    <source>
        <dbReference type="EMBL" id="GMR28325.1"/>
    </source>
</evidence>
<reference evidence="14" key="1">
    <citation type="submission" date="2023-07" db="EMBL/GenBank/DDBJ databases">
        <title>Genome sequence of Stenotrophomonas sp. Alg010 isolated from Sargassum waste.</title>
        <authorList>
            <person name="Mohapatra"/>
            <person name="B.R."/>
        </authorList>
    </citation>
    <scope>NUCLEOTIDE SEQUENCE [LARGE SCALE GENOMIC DNA]</scope>
    <source>
        <strain evidence="14">Alg010</strain>
    </source>
</reference>
<evidence type="ECO:0000256" key="5">
    <source>
        <dbReference type="ARBA" id="ARBA00022692"/>
    </source>
</evidence>